<dbReference type="InterPro" id="IPR044524">
    <property type="entry name" value="Isoase_HisA-like"/>
</dbReference>
<proteinExistence type="inferred from homology"/>
<dbReference type="EMBL" id="CAFBLN010000018">
    <property type="protein sequence ID" value="CAB4867623.1"/>
    <property type="molecule type" value="Genomic_DNA"/>
</dbReference>
<evidence type="ECO:0000256" key="1">
    <source>
        <dbReference type="ARBA" id="ARBA00009667"/>
    </source>
</evidence>
<dbReference type="Gene3D" id="3.20.20.70">
    <property type="entry name" value="Aldolase class I"/>
    <property type="match status" value="1"/>
</dbReference>
<evidence type="ECO:0000313" key="2">
    <source>
        <dbReference type="EMBL" id="CAB4867623.1"/>
    </source>
</evidence>
<dbReference type="InterPro" id="IPR011060">
    <property type="entry name" value="RibuloseP-bd_barrel"/>
</dbReference>
<protein>
    <submittedName>
        <fullName evidence="2">Unannotated protein</fullName>
    </submittedName>
</protein>
<dbReference type="AlphaFoldDB" id="A0A6J7DK70"/>
<dbReference type="Pfam" id="PF00977">
    <property type="entry name" value="His_biosynth"/>
    <property type="match status" value="1"/>
</dbReference>
<dbReference type="GO" id="GO:0000105">
    <property type="term" value="P:L-histidine biosynthetic process"/>
    <property type="evidence" value="ECO:0007669"/>
    <property type="project" value="InterPro"/>
</dbReference>
<dbReference type="GO" id="GO:0005737">
    <property type="term" value="C:cytoplasm"/>
    <property type="evidence" value="ECO:0007669"/>
    <property type="project" value="TreeGrafter"/>
</dbReference>
<dbReference type="InterPro" id="IPR013785">
    <property type="entry name" value="Aldolase_TIM"/>
</dbReference>
<dbReference type="PANTHER" id="PTHR43090">
    <property type="entry name" value="1-(5-PHOSPHORIBOSYL)-5-[(5-PHOSPHORIBOSYLAMINO)METHYLIDENEAMINO] IMIDAZOLE-4-CARBOXAMIDE ISOMERASE"/>
    <property type="match status" value="1"/>
</dbReference>
<dbReference type="GO" id="GO:0000162">
    <property type="term" value="P:L-tryptophan biosynthetic process"/>
    <property type="evidence" value="ECO:0007669"/>
    <property type="project" value="TreeGrafter"/>
</dbReference>
<name>A0A6J7DK70_9ZZZZ</name>
<comment type="similarity">
    <text evidence="1">Belongs to the HisA/HisF family.</text>
</comment>
<reference evidence="2" key="1">
    <citation type="submission" date="2020-05" db="EMBL/GenBank/DDBJ databases">
        <authorList>
            <person name="Chiriac C."/>
            <person name="Salcher M."/>
            <person name="Ghai R."/>
            <person name="Kavagutti S V."/>
        </authorList>
    </citation>
    <scope>NUCLEOTIDE SEQUENCE</scope>
</reference>
<organism evidence="2">
    <name type="scientific">freshwater metagenome</name>
    <dbReference type="NCBI Taxonomy" id="449393"/>
    <lineage>
        <taxon>unclassified sequences</taxon>
        <taxon>metagenomes</taxon>
        <taxon>ecological metagenomes</taxon>
    </lineage>
</organism>
<sequence>MRDTGHGRGGCASLTGDFLVRDTFIDEARHLESLAHSVKLGHRAKIAENALHLIGSTHSAQCLSKVVKSTGRQAVVCRRRYFAAGHITMLACYYGRVQVIPAVDVLGDDAVRLERGDYDRVLFRQPLEAYVERVLAATTPDLLHIVDLQGARDGAFRPEVLSRCQNVSGATPLQVSGGIRTPEQATALLQAGATRLIVGTAAFATPEAMTKFVEAIGFALVVAIDVKDGLVATKGWLASSGLTPEEAVERCLHAGVARIHATAVDRDGTMGGPDLSLYRRLCTTGIAVVAAGGVRDMNDVAALETIGCEGAVMGTALAQQLGIF</sequence>
<dbReference type="PANTHER" id="PTHR43090:SF2">
    <property type="entry name" value="1-(5-PHOSPHORIBOSYL)-5-[(5-PHOSPHORIBOSYLAMINO)METHYLIDENEAMINO] IMIDAZOLE-4-CARBOXAMIDE ISOMERASE"/>
    <property type="match status" value="1"/>
</dbReference>
<gene>
    <name evidence="2" type="ORF">UFOPK3381_00614</name>
</gene>
<accession>A0A6J7DK70</accession>
<dbReference type="InterPro" id="IPR006062">
    <property type="entry name" value="His_biosynth"/>
</dbReference>
<dbReference type="SUPFAM" id="SSF51366">
    <property type="entry name" value="Ribulose-phoshate binding barrel"/>
    <property type="match status" value="1"/>
</dbReference>
<dbReference type="GO" id="GO:0003949">
    <property type="term" value="F:1-(5-phosphoribosyl)-5-[(5-phosphoribosylamino)methylideneamino]imidazole-4-carboxamide isomerase activity"/>
    <property type="evidence" value="ECO:0007669"/>
    <property type="project" value="InterPro"/>
</dbReference>